<dbReference type="AlphaFoldDB" id="A0A4Y7T5E3"/>
<keyword evidence="2" id="KW-1185">Reference proteome</keyword>
<gene>
    <name evidence="1" type="ORF">FA13DRAFT_1734573</name>
</gene>
<sequence length="70" mass="8548">MNKGFHSWVLTRFLRLRCHQCQEFVGETLEDWSTRLKNNYELKPYTDHAEECPKRVGKKEDFLWDVCRLD</sequence>
<accession>A0A4Y7T5E3</accession>
<comment type="caution">
    <text evidence="1">The sequence shown here is derived from an EMBL/GenBank/DDBJ whole genome shotgun (WGS) entry which is preliminary data.</text>
</comment>
<protein>
    <submittedName>
        <fullName evidence="1">Uncharacterized protein</fullName>
    </submittedName>
</protein>
<dbReference type="Proteomes" id="UP000298030">
    <property type="component" value="Unassembled WGS sequence"/>
</dbReference>
<reference evidence="1 2" key="1">
    <citation type="journal article" date="2019" name="Nat. Ecol. Evol.">
        <title>Megaphylogeny resolves global patterns of mushroom evolution.</title>
        <authorList>
            <person name="Varga T."/>
            <person name="Krizsan K."/>
            <person name="Foldi C."/>
            <person name="Dima B."/>
            <person name="Sanchez-Garcia M."/>
            <person name="Sanchez-Ramirez S."/>
            <person name="Szollosi G.J."/>
            <person name="Szarkandi J.G."/>
            <person name="Papp V."/>
            <person name="Albert L."/>
            <person name="Andreopoulos W."/>
            <person name="Angelini C."/>
            <person name="Antonin V."/>
            <person name="Barry K.W."/>
            <person name="Bougher N.L."/>
            <person name="Buchanan P."/>
            <person name="Buyck B."/>
            <person name="Bense V."/>
            <person name="Catcheside P."/>
            <person name="Chovatia M."/>
            <person name="Cooper J."/>
            <person name="Damon W."/>
            <person name="Desjardin D."/>
            <person name="Finy P."/>
            <person name="Geml J."/>
            <person name="Haridas S."/>
            <person name="Hughes K."/>
            <person name="Justo A."/>
            <person name="Karasinski D."/>
            <person name="Kautmanova I."/>
            <person name="Kiss B."/>
            <person name="Kocsube S."/>
            <person name="Kotiranta H."/>
            <person name="LaButti K.M."/>
            <person name="Lechner B.E."/>
            <person name="Liimatainen K."/>
            <person name="Lipzen A."/>
            <person name="Lukacs Z."/>
            <person name="Mihaltcheva S."/>
            <person name="Morgado L.N."/>
            <person name="Niskanen T."/>
            <person name="Noordeloos M.E."/>
            <person name="Ohm R.A."/>
            <person name="Ortiz-Santana B."/>
            <person name="Ovrebo C."/>
            <person name="Racz N."/>
            <person name="Riley R."/>
            <person name="Savchenko A."/>
            <person name="Shiryaev A."/>
            <person name="Soop K."/>
            <person name="Spirin V."/>
            <person name="Szebenyi C."/>
            <person name="Tomsovsky M."/>
            <person name="Tulloss R.E."/>
            <person name="Uehling J."/>
            <person name="Grigoriev I.V."/>
            <person name="Vagvolgyi C."/>
            <person name="Papp T."/>
            <person name="Martin F.M."/>
            <person name="Miettinen O."/>
            <person name="Hibbett D.S."/>
            <person name="Nagy L.G."/>
        </authorList>
    </citation>
    <scope>NUCLEOTIDE SEQUENCE [LARGE SCALE GENOMIC DNA]</scope>
    <source>
        <strain evidence="1 2">FP101781</strain>
    </source>
</reference>
<organism evidence="1 2">
    <name type="scientific">Coprinellus micaceus</name>
    <name type="common">Glistening ink-cap mushroom</name>
    <name type="synonym">Coprinus micaceus</name>
    <dbReference type="NCBI Taxonomy" id="71717"/>
    <lineage>
        <taxon>Eukaryota</taxon>
        <taxon>Fungi</taxon>
        <taxon>Dikarya</taxon>
        <taxon>Basidiomycota</taxon>
        <taxon>Agaricomycotina</taxon>
        <taxon>Agaricomycetes</taxon>
        <taxon>Agaricomycetidae</taxon>
        <taxon>Agaricales</taxon>
        <taxon>Agaricineae</taxon>
        <taxon>Psathyrellaceae</taxon>
        <taxon>Coprinellus</taxon>
    </lineage>
</organism>
<proteinExistence type="predicted"/>
<evidence type="ECO:0000313" key="1">
    <source>
        <dbReference type="EMBL" id="TEB29386.1"/>
    </source>
</evidence>
<name>A0A4Y7T5E3_COPMI</name>
<evidence type="ECO:0000313" key="2">
    <source>
        <dbReference type="Proteomes" id="UP000298030"/>
    </source>
</evidence>
<dbReference type="EMBL" id="QPFP01000027">
    <property type="protein sequence ID" value="TEB29386.1"/>
    <property type="molecule type" value="Genomic_DNA"/>
</dbReference>